<comment type="subcellular location">
    <subcellularLocation>
        <location evidence="2 19">Cell membrane</location>
        <topology evidence="2 19">Multi-pass membrane protein</topology>
    </subcellularLocation>
</comment>
<evidence type="ECO:0000256" key="10">
    <source>
        <dbReference type="ARBA" id="ARBA00022679"/>
    </source>
</evidence>
<feature type="transmembrane region" description="Helical" evidence="19">
    <location>
        <begin position="199"/>
        <end position="219"/>
    </location>
</feature>
<evidence type="ECO:0000256" key="12">
    <source>
        <dbReference type="ARBA" id="ARBA00022967"/>
    </source>
</evidence>
<keyword evidence="7 19" id="KW-1003">Cell membrane</keyword>
<evidence type="ECO:0000313" key="20">
    <source>
        <dbReference type="EMBL" id="RZN64929.1"/>
    </source>
</evidence>
<comment type="similarity">
    <text evidence="4 19">Belongs to the MtrC family.</text>
</comment>
<evidence type="ECO:0000256" key="8">
    <source>
        <dbReference type="ARBA" id="ARBA00022563"/>
    </source>
</evidence>
<dbReference type="Proteomes" id="UP000317158">
    <property type="component" value="Unassembled WGS sequence"/>
</dbReference>
<comment type="caution">
    <text evidence="20">The sequence shown here is derived from an EMBL/GenBank/DDBJ whole genome shotgun (WGS) entry which is preliminary data.</text>
</comment>
<comment type="subunit">
    <text evidence="5 19">The complex is composed of 8 subunits; MtrA, MtrB, MtrC, MtrD, MtrE, MtrF, MtrG and MtrH.</text>
</comment>
<sequence>MEVDIDKKKIDWFSQRNLMIISIVLSTIIAIFTSLPAVVKAIGLILAIVCGADAVRTIAHYGLGTGVPSIGMLALGIGITAALAGMAAPLLFEEGAYLGVIISIILAAIGGCVYGLVAVNVLKMKIPVMVSGMIQLTIAGTLSIILASSILAGTWHLDMVLNSVINTGWIAVIFIMSAIGMLHPYNACLGPDEKRNRTLVLSIELGSLLSLLLGIELIFNDLIDGAILIALSGIIWVISYVVFVKLSMKQAYKVVGTGLIKTLE</sequence>
<evidence type="ECO:0000256" key="15">
    <source>
        <dbReference type="ARBA" id="ARBA00023136"/>
    </source>
</evidence>
<keyword evidence="13 19" id="KW-1133">Transmembrane helix</keyword>
<dbReference type="GO" id="GO:0006730">
    <property type="term" value="P:one-carbon metabolic process"/>
    <property type="evidence" value="ECO:0007669"/>
    <property type="project" value="UniProtKB-UniRule"/>
</dbReference>
<evidence type="ECO:0000256" key="3">
    <source>
        <dbReference type="ARBA" id="ARBA00004839"/>
    </source>
</evidence>
<evidence type="ECO:0000256" key="17">
    <source>
        <dbReference type="ARBA" id="ARBA00044880"/>
    </source>
</evidence>
<dbReference type="NCBIfam" id="TIGR01148">
    <property type="entry name" value="mtrC"/>
    <property type="match status" value="1"/>
</dbReference>
<evidence type="ECO:0000256" key="14">
    <source>
        <dbReference type="ARBA" id="ARBA00022994"/>
    </source>
</evidence>
<dbReference type="InterPro" id="IPR005865">
    <property type="entry name" value="THM_MeTrfase_su_C"/>
</dbReference>
<evidence type="ECO:0000256" key="13">
    <source>
        <dbReference type="ARBA" id="ARBA00022989"/>
    </source>
</evidence>
<gene>
    <name evidence="19 20" type="primary">mtrC</name>
    <name evidence="20" type="ORF">EF806_02485</name>
</gene>
<protein>
    <recommendedName>
        <fullName evidence="6 19">Tetrahydromethanopterin S-methyltransferase subunit C</fullName>
        <ecNumber evidence="18 19">7.2.1.4</ecNumber>
    </recommendedName>
    <alternativeName>
        <fullName evidence="16 19">N5-methyltetrahydromethanopterin--coenzyme M methyltransferase subunit C</fullName>
    </alternativeName>
</protein>
<comment type="pathway">
    <text evidence="3">One-carbon metabolism; methanogenesis from CO(2); methyl-coenzyme M from 5,10-methylene-5,6,7,8-tetrahydromethanopterin: step 2/2.</text>
</comment>
<dbReference type="GO" id="GO:0019386">
    <property type="term" value="P:methanogenesis, from carbon dioxide"/>
    <property type="evidence" value="ECO:0007669"/>
    <property type="project" value="UniProtKB-UniPathway"/>
</dbReference>
<dbReference type="GO" id="GO:0005886">
    <property type="term" value="C:plasma membrane"/>
    <property type="evidence" value="ECO:0007669"/>
    <property type="project" value="UniProtKB-SubCell"/>
</dbReference>
<feature type="transmembrane region" description="Helical" evidence="19">
    <location>
        <begin position="71"/>
        <end position="92"/>
    </location>
</feature>
<evidence type="ECO:0000256" key="2">
    <source>
        <dbReference type="ARBA" id="ARBA00004651"/>
    </source>
</evidence>
<dbReference type="HAMAP" id="MF_01096">
    <property type="entry name" value="MtrC"/>
    <property type="match status" value="1"/>
</dbReference>
<evidence type="ECO:0000256" key="11">
    <source>
        <dbReference type="ARBA" id="ARBA00022692"/>
    </source>
</evidence>
<keyword evidence="8 19" id="KW-0554">One-carbon metabolism</keyword>
<dbReference type="Pfam" id="PF04211">
    <property type="entry name" value="MtrC"/>
    <property type="match status" value="1"/>
</dbReference>
<proteinExistence type="inferred from homology"/>
<evidence type="ECO:0000256" key="4">
    <source>
        <dbReference type="ARBA" id="ARBA00007607"/>
    </source>
</evidence>
<comment type="function">
    <text evidence="1 19">Part of a complex that catalyzes the formation of methyl-coenzyme M and tetrahydromethanopterin from coenzyme M and methyl-tetrahydromethanopterin. This is an energy-conserving, sodium-ion translocating step.</text>
</comment>
<keyword evidence="14" id="KW-0484">Methanogenesis</keyword>
<evidence type="ECO:0000256" key="9">
    <source>
        <dbReference type="ARBA" id="ARBA00022603"/>
    </source>
</evidence>
<feature type="transmembrane region" description="Helical" evidence="19">
    <location>
        <begin position="17"/>
        <end position="35"/>
    </location>
</feature>
<keyword evidence="15 19" id="KW-0472">Membrane</keyword>
<feature type="transmembrane region" description="Helical" evidence="19">
    <location>
        <begin position="169"/>
        <end position="187"/>
    </location>
</feature>
<evidence type="ECO:0000313" key="21">
    <source>
        <dbReference type="Proteomes" id="UP000317158"/>
    </source>
</evidence>
<comment type="catalytic activity">
    <reaction evidence="17 19">
        <text>5-methyl-5,6,7,8-tetrahydromethanopterin + coenzyme M + 2 Na(+)(in) = 5,6,7,8-tetrahydromethanopterin + methyl-coenzyme M + 2 Na(+)(out)</text>
        <dbReference type="Rhea" id="RHEA:53492"/>
        <dbReference type="ChEBI" id="CHEBI:29101"/>
        <dbReference type="ChEBI" id="CHEBI:58103"/>
        <dbReference type="ChEBI" id="CHEBI:58116"/>
        <dbReference type="ChEBI" id="CHEBI:58286"/>
        <dbReference type="ChEBI" id="CHEBI:58319"/>
        <dbReference type="EC" id="7.2.1.4"/>
    </reaction>
</comment>
<evidence type="ECO:0000256" key="16">
    <source>
        <dbReference type="ARBA" id="ARBA00029817"/>
    </source>
</evidence>
<dbReference type="UniPathway" id="UPA00640">
    <property type="reaction ID" value="UER00698"/>
</dbReference>
<evidence type="ECO:0000256" key="6">
    <source>
        <dbReference type="ARBA" id="ARBA00015131"/>
    </source>
</evidence>
<feature type="transmembrane region" description="Helical" evidence="19">
    <location>
        <begin position="134"/>
        <end position="157"/>
    </location>
</feature>
<dbReference type="AlphaFoldDB" id="A0A520KSM9"/>
<dbReference type="EC" id="7.2.1.4" evidence="18 19"/>
<dbReference type="PIRSF" id="PIRSF006530">
    <property type="entry name" value="MtrC"/>
    <property type="match status" value="1"/>
</dbReference>
<keyword evidence="11 19" id="KW-0812">Transmembrane</keyword>
<evidence type="ECO:0000256" key="18">
    <source>
        <dbReference type="ARBA" id="ARBA00044970"/>
    </source>
</evidence>
<name>A0A520KSM9_METT2</name>
<feature type="transmembrane region" description="Helical" evidence="19">
    <location>
        <begin position="98"/>
        <end position="122"/>
    </location>
</feature>
<reference evidence="20 21" key="1">
    <citation type="journal article" date="2019" name="Nat. Microbiol.">
        <title>Wide diversity of methane and short-chain alkane metabolisms in uncultured archaea.</title>
        <authorList>
            <person name="Borrel G."/>
            <person name="Adam P.S."/>
            <person name="McKay L.J."/>
            <person name="Chen L.X."/>
            <person name="Sierra-Garcia I.N."/>
            <person name="Sieber C.M."/>
            <person name="Letourneur Q."/>
            <person name="Ghozlane A."/>
            <person name="Andersen G.L."/>
            <person name="Li W.J."/>
            <person name="Hallam S.J."/>
            <person name="Muyzer G."/>
            <person name="de Oliveira V.M."/>
            <person name="Inskeep W.P."/>
            <person name="Banfield J.F."/>
            <person name="Gribaldo S."/>
        </authorList>
    </citation>
    <scope>NUCLEOTIDE SEQUENCE [LARGE SCALE GENOMIC DNA]</scope>
    <source>
        <strain evidence="20">NM1a</strain>
    </source>
</reference>
<keyword evidence="9 19" id="KW-0489">Methyltransferase</keyword>
<dbReference type="EMBL" id="RXIF01000004">
    <property type="protein sequence ID" value="RZN64929.1"/>
    <property type="molecule type" value="Genomic_DNA"/>
</dbReference>
<feature type="transmembrane region" description="Helical" evidence="19">
    <location>
        <begin position="225"/>
        <end position="243"/>
    </location>
</feature>
<evidence type="ECO:0000256" key="5">
    <source>
        <dbReference type="ARBA" id="ARBA00011616"/>
    </source>
</evidence>
<evidence type="ECO:0000256" key="19">
    <source>
        <dbReference type="HAMAP-Rule" id="MF_01096"/>
    </source>
</evidence>
<accession>A0A520KSM9</accession>
<dbReference type="GO" id="GO:0032259">
    <property type="term" value="P:methylation"/>
    <property type="evidence" value="ECO:0007669"/>
    <property type="project" value="UniProtKB-KW"/>
</dbReference>
<evidence type="ECO:0000256" key="7">
    <source>
        <dbReference type="ARBA" id="ARBA00022475"/>
    </source>
</evidence>
<organism evidence="20 21">
    <name type="scientific">Methanoliparum thermophilum</name>
    <dbReference type="NCBI Taxonomy" id="2491083"/>
    <lineage>
        <taxon>Archaea</taxon>
        <taxon>Methanobacteriati</taxon>
        <taxon>Methanobacteriota</taxon>
        <taxon>Candidatus Methanoliparia</taxon>
        <taxon>Candidatus Methanoliparales</taxon>
        <taxon>Candidatus Methanoliparaceae</taxon>
        <taxon>Candidatus Methanoliparum</taxon>
    </lineage>
</organism>
<keyword evidence="12 19" id="KW-1278">Translocase</keyword>
<keyword evidence="10 19" id="KW-0808">Transferase</keyword>
<dbReference type="GO" id="GO:0030269">
    <property type="term" value="F:tetrahydromethanopterin S-methyltransferase activity"/>
    <property type="evidence" value="ECO:0007669"/>
    <property type="project" value="UniProtKB-UniRule"/>
</dbReference>
<evidence type="ECO:0000256" key="1">
    <source>
        <dbReference type="ARBA" id="ARBA00002533"/>
    </source>
</evidence>